<proteinExistence type="predicted"/>
<accession>A0A6A6QWQ3</accession>
<dbReference type="OrthoDB" id="3559580at2759"/>
<gene>
    <name evidence="2" type="ORF">BU16DRAFT_458074</name>
</gene>
<protein>
    <recommendedName>
        <fullName evidence="1">DUF6590 domain-containing protein</fullName>
    </recommendedName>
</protein>
<dbReference type="Pfam" id="PF20233">
    <property type="entry name" value="DUF6590"/>
    <property type="match status" value="1"/>
</dbReference>
<dbReference type="EMBL" id="MU004187">
    <property type="protein sequence ID" value="KAF2496629.1"/>
    <property type="molecule type" value="Genomic_DNA"/>
</dbReference>
<dbReference type="Proteomes" id="UP000799750">
    <property type="component" value="Unassembled WGS sequence"/>
</dbReference>
<evidence type="ECO:0000313" key="3">
    <source>
        <dbReference type="Proteomes" id="UP000799750"/>
    </source>
</evidence>
<evidence type="ECO:0000259" key="1">
    <source>
        <dbReference type="Pfam" id="PF20233"/>
    </source>
</evidence>
<feature type="domain" description="DUF6590" evidence="1">
    <location>
        <begin position="1"/>
        <end position="105"/>
    </location>
</feature>
<organism evidence="2 3">
    <name type="scientific">Lophium mytilinum</name>
    <dbReference type="NCBI Taxonomy" id="390894"/>
    <lineage>
        <taxon>Eukaryota</taxon>
        <taxon>Fungi</taxon>
        <taxon>Dikarya</taxon>
        <taxon>Ascomycota</taxon>
        <taxon>Pezizomycotina</taxon>
        <taxon>Dothideomycetes</taxon>
        <taxon>Pleosporomycetidae</taxon>
        <taxon>Mytilinidiales</taxon>
        <taxon>Mytilinidiaceae</taxon>
        <taxon>Lophium</taxon>
    </lineage>
</organism>
<evidence type="ECO:0000313" key="2">
    <source>
        <dbReference type="EMBL" id="KAF2496629.1"/>
    </source>
</evidence>
<dbReference type="PANTHER" id="PTHR35391">
    <property type="entry name" value="C2H2-TYPE DOMAIN-CONTAINING PROTEIN-RELATED"/>
    <property type="match status" value="1"/>
</dbReference>
<dbReference type="PANTHER" id="PTHR35391:SF5">
    <property type="entry name" value="DUF6590 DOMAIN-CONTAINING PROTEIN"/>
    <property type="match status" value="1"/>
</dbReference>
<feature type="non-terminal residue" evidence="2">
    <location>
        <position position="1"/>
    </location>
</feature>
<keyword evidence="3" id="KW-1185">Reference proteome</keyword>
<dbReference type="AlphaFoldDB" id="A0A6A6QWQ3"/>
<reference evidence="2" key="1">
    <citation type="journal article" date="2020" name="Stud. Mycol.">
        <title>101 Dothideomycetes genomes: a test case for predicting lifestyles and emergence of pathogens.</title>
        <authorList>
            <person name="Haridas S."/>
            <person name="Albert R."/>
            <person name="Binder M."/>
            <person name="Bloem J."/>
            <person name="Labutti K."/>
            <person name="Salamov A."/>
            <person name="Andreopoulos B."/>
            <person name="Baker S."/>
            <person name="Barry K."/>
            <person name="Bills G."/>
            <person name="Bluhm B."/>
            <person name="Cannon C."/>
            <person name="Castanera R."/>
            <person name="Culley D."/>
            <person name="Daum C."/>
            <person name="Ezra D."/>
            <person name="Gonzalez J."/>
            <person name="Henrissat B."/>
            <person name="Kuo A."/>
            <person name="Liang C."/>
            <person name="Lipzen A."/>
            <person name="Lutzoni F."/>
            <person name="Magnuson J."/>
            <person name="Mondo S."/>
            <person name="Nolan M."/>
            <person name="Ohm R."/>
            <person name="Pangilinan J."/>
            <person name="Park H.-J."/>
            <person name="Ramirez L."/>
            <person name="Alfaro M."/>
            <person name="Sun H."/>
            <person name="Tritt A."/>
            <person name="Yoshinaga Y."/>
            <person name="Zwiers L.-H."/>
            <person name="Turgeon B."/>
            <person name="Goodwin S."/>
            <person name="Spatafora J."/>
            <person name="Crous P."/>
            <person name="Grigoriev I."/>
        </authorList>
    </citation>
    <scope>NUCLEOTIDE SEQUENCE</scope>
    <source>
        <strain evidence="2">CBS 269.34</strain>
    </source>
</reference>
<sequence length="117" mass="13152">VIVHEGNGFCYACPIFTYSNRATTKPGCRPAEHAIIYYSTLQSPMHLRGETGMTKLPIGVLPSQPESRPMSTASRIRFSKVYPIDWGVEVKHLGQVIDEHLPRLIEYYREEGGTVSD</sequence>
<name>A0A6A6QWQ3_9PEZI</name>
<dbReference type="InterPro" id="IPR046497">
    <property type="entry name" value="DUF6590"/>
</dbReference>